<dbReference type="EC" id="2.7.11.1" evidence="3"/>
<evidence type="ECO:0000256" key="2">
    <source>
        <dbReference type="ARBA" id="ARBA00004629"/>
    </source>
</evidence>
<evidence type="ECO:0000256" key="17">
    <source>
        <dbReference type="ARBA" id="ARBA00023187"/>
    </source>
</evidence>
<feature type="region of interest" description="Disordered" evidence="25">
    <location>
        <begin position="265"/>
        <end position="501"/>
    </location>
</feature>
<reference evidence="27" key="1">
    <citation type="submission" date="2022-12" db="EMBL/GenBank/DDBJ databases">
        <title>Genome assemblies of Blomia tropicalis.</title>
        <authorList>
            <person name="Cui Y."/>
        </authorList>
    </citation>
    <scope>NUCLEOTIDE SEQUENCE</scope>
    <source>
        <tissue evidence="27">Adult mites</tissue>
    </source>
</reference>
<accession>A0A9Q0M7Y6</accession>
<evidence type="ECO:0000256" key="16">
    <source>
        <dbReference type="ARBA" id="ARBA00022990"/>
    </source>
</evidence>
<feature type="compositionally biased region" description="Basic and acidic residues" evidence="25">
    <location>
        <begin position="114"/>
        <end position="139"/>
    </location>
</feature>
<comment type="catalytic activity">
    <reaction evidence="23">
        <text>L-threonyl-[protein] + ATP = O-phospho-L-threonyl-[protein] + ADP + H(+)</text>
        <dbReference type="Rhea" id="RHEA:46608"/>
        <dbReference type="Rhea" id="RHEA-COMP:11060"/>
        <dbReference type="Rhea" id="RHEA-COMP:11605"/>
        <dbReference type="ChEBI" id="CHEBI:15378"/>
        <dbReference type="ChEBI" id="CHEBI:30013"/>
        <dbReference type="ChEBI" id="CHEBI:30616"/>
        <dbReference type="ChEBI" id="CHEBI:61977"/>
        <dbReference type="ChEBI" id="CHEBI:456216"/>
        <dbReference type="EC" id="2.7.11.1"/>
    </reaction>
    <physiologicalReaction direction="left-to-right" evidence="23">
        <dbReference type="Rhea" id="RHEA:46609"/>
    </physiologicalReaction>
</comment>
<keyword evidence="18" id="KW-0539">Nucleus</keyword>
<keyword evidence="9" id="KW-0808">Transferase</keyword>
<dbReference type="GO" id="GO:0000776">
    <property type="term" value="C:kinetochore"/>
    <property type="evidence" value="ECO:0007669"/>
    <property type="project" value="UniProtKB-KW"/>
</dbReference>
<evidence type="ECO:0000256" key="10">
    <source>
        <dbReference type="ARBA" id="ARBA00022728"/>
    </source>
</evidence>
<keyword evidence="16" id="KW-0007">Acetylation</keyword>
<protein>
    <recommendedName>
        <fullName evidence="20">Serine/threonine-protein kinase PRP4 homolog</fullName>
        <ecNumber evidence="3">2.7.11.1</ecNumber>
    </recommendedName>
    <alternativeName>
        <fullName evidence="21">PRP4 pre-mRNA-processing factor 4 homolog</fullName>
    </alternativeName>
</protein>
<keyword evidence="10" id="KW-0747">Spliceosome</keyword>
<feature type="compositionally biased region" description="Basic and acidic residues" evidence="25">
    <location>
        <begin position="318"/>
        <end position="346"/>
    </location>
</feature>
<dbReference type="Proteomes" id="UP001142055">
    <property type="component" value="Chromosome 2"/>
</dbReference>
<evidence type="ECO:0000313" key="27">
    <source>
        <dbReference type="EMBL" id="KAJ6220755.1"/>
    </source>
</evidence>
<evidence type="ECO:0000256" key="24">
    <source>
        <dbReference type="ARBA" id="ARBA00048977"/>
    </source>
</evidence>
<comment type="caution">
    <text evidence="27">The sequence shown here is derived from an EMBL/GenBank/DDBJ whole genome shotgun (WGS) entry which is preliminary data.</text>
</comment>
<evidence type="ECO:0000256" key="18">
    <source>
        <dbReference type="ARBA" id="ARBA00023242"/>
    </source>
</evidence>
<proteinExistence type="inferred from homology"/>
<feature type="region of interest" description="Disordered" evidence="25">
    <location>
        <begin position="94"/>
        <end position="211"/>
    </location>
</feature>
<evidence type="ECO:0000256" key="20">
    <source>
        <dbReference type="ARBA" id="ARBA00023637"/>
    </source>
</evidence>
<dbReference type="GO" id="GO:0005681">
    <property type="term" value="C:spliceosomal complex"/>
    <property type="evidence" value="ECO:0007669"/>
    <property type="project" value="UniProtKB-KW"/>
</dbReference>
<dbReference type="InterPro" id="IPR050494">
    <property type="entry name" value="Ser_Thr_dual-spec_kinase"/>
</dbReference>
<dbReference type="SUPFAM" id="SSF56112">
    <property type="entry name" value="Protein kinase-like (PK-like)"/>
    <property type="match status" value="1"/>
</dbReference>
<organism evidence="27 28">
    <name type="scientific">Blomia tropicalis</name>
    <name type="common">Mite</name>
    <dbReference type="NCBI Taxonomy" id="40697"/>
    <lineage>
        <taxon>Eukaryota</taxon>
        <taxon>Metazoa</taxon>
        <taxon>Ecdysozoa</taxon>
        <taxon>Arthropoda</taxon>
        <taxon>Chelicerata</taxon>
        <taxon>Arachnida</taxon>
        <taxon>Acari</taxon>
        <taxon>Acariformes</taxon>
        <taxon>Sarcoptiformes</taxon>
        <taxon>Astigmata</taxon>
        <taxon>Glycyphagoidea</taxon>
        <taxon>Echimyopodidae</taxon>
        <taxon>Blomia</taxon>
    </lineage>
</organism>
<dbReference type="PROSITE" id="PS50011">
    <property type="entry name" value="PROTEIN_KINASE_DOM"/>
    <property type="match status" value="1"/>
</dbReference>
<evidence type="ECO:0000256" key="12">
    <source>
        <dbReference type="ARBA" id="ARBA00022777"/>
    </source>
</evidence>
<evidence type="ECO:0000256" key="1">
    <source>
        <dbReference type="ARBA" id="ARBA00004123"/>
    </source>
</evidence>
<evidence type="ECO:0000256" key="25">
    <source>
        <dbReference type="SAM" id="MobiDB-lite"/>
    </source>
</evidence>
<name>A0A9Q0M7Y6_BLOTA</name>
<feature type="compositionally biased region" description="Basic and acidic residues" evidence="25">
    <location>
        <begin position="492"/>
        <end position="501"/>
    </location>
</feature>
<dbReference type="FunFam" id="1.10.510.10:FF:000078">
    <property type="entry name" value="Serine/threonine-protein kinase PRP4 homolog"/>
    <property type="match status" value="1"/>
</dbReference>
<feature type="compositionally biased region" description="Basic residues" evidence="25">
    <location>
        <begin position="181"/>
        <end position="190"/>
    </location>
</feature>
<evidence type="ECO:0000259" key="26">
    <source>
        <dbReference type="PROSITE" id="PS50011"/>
    </source>
</evidence>
<keyword evidence="5" id="KW-1017">Isopeptide bond</keyword>
<feature type="compositionally biased region" description="Basic and acidic residues" evidence="25">
    <location>
        <begin position="301"/>
        <end position="311"/>
    </location>
</feature>
<feature type="region of interest" description="Disordered" evidence="25">
    <location>
        <begin position="42"/>
        <end position="80"/>
    </location>
</feature>
<dbReference type="OMA" id="FPCITIN"/>
<dbReference type="InterPro" id="IPR008271">
    <property type="entry name" value="Ser/Thr_kinase_AS"/>
</dbReference>
<feature type="compositionally biased region" description="Basic and acidic residues" evidence="25">
    <location>
        <begin position="265"/>
        <end position="286"/>
    </location>
</feature>
<dbReference type="PANTHER" id="PTHR24058:SF103">
    <property type="entry name" value="SERINE_THREONINE-PROTEIN KINASE PRP4 HOMOLOG"/>
    <property type="match status" value="1"/>
</dbReference>
<feature type="compositionally biased region" description="Basic and acidic residues" evidence="25">
    <location>
        <begin position="435"/>
        <end position="463"/>
    </location>
</feature>
<keyword evidence="28" id="KW-1185">Reference proteome</keyword>
<feature type="compositionally biased region" description="Polar residues" evidence="25">
    <location>
        <begin position="63"/>
        <end position="73"/>
    </location>
</feature>
<evidence type="ECO:0000256" key="7">
    <source>
        <dbReference type="ARBA" id="ARBA00022553"/>
    </source>
</evidence>
<dbReference type="PROSITE" id="PS00108">
    <property type="entry name" value="PROTEIN_KINASE_ST"/>
    <property type="match status" value="1"/>
</dbReference>
<evidence type="ECO:0000313" key="28">
    <source>
        <dbReference type="Proteomes" id="UP001142055"/>
    </source>
</evidence>
<dbReference type="AlphaFoldDB" id="A0A9Q0M7Y6"/>
<evidence type="ECO:0000256" key="11">
    <source>
        <dbReference type="ARBA" id="ARBA00022741"/>
    </source>
</evidence>
<dbReference type="InterPro" id="IPR044092">
    <property type="entry name" value="STKc_PRP4"/>
</dbReference>
<keyword evidence="6" id="KW-0723">Serine/threonine-protein kinase</keyword>
<comment type="catalytic activity">
    <reaction evidence="24">
        <text>L-seryl-[protein] + ATP = O-phospho-L-seryl-[protein] + ADP + H(+)</text>
        <dbReference type="Rhea" id="RHEA:17989"/>
        <dbReference type="Rhea" id="RHEA-COMP:9863"/>
        <dbReference type="Rhea" id="RHEA-COMP:11604"/>
        <dbReference type="ChEBI" id="CHEBI:15378"/>
        <dbReference type="ChEBI" id="CHEBI:29999"/>
        <dbReference type="ChEBI" id="CHEBI:30616"/>
        <dbReference type="ChEBI" id="CHEBI:83421"/>
        <dbReference type="ChEBI" id="CHEBI:456216"/>
        <dbReference type="EC" id="2.7.11.1"/>
    </reaction>
    <physiologicalReaction direction="left-to-right" evidence="24">
        <dbReference type="Rhea" id="RHEA:17990"/>
    </physiologicalReaction>
</comment>
<evidence type="ECO:0000256" key="23">
    <source>
        <dbReference type="ARBA" id="ARBA00048659"/>
    </source>
</evidence>
<evidence type="ECO:0000256" key="13">
    <source>
        <dbReference type="ARBA" id="ARBA00022838"/>
    </source>
</evidence>
<evidence type="ECO:0000256" key="15">
    <source>
        <dbReference type="ARBA" id="ARBA00022843"/>
    </source>
</evidence>
<dbReference type="SMART" id="SM00220">
    <property type="entry name" value="S_TKc"/>
    <property type="match status" value="1"/>
</dbReference>
<dbReference type="Gene3D" id="1.10.510.10">
    <property type="entry name" value="Transferase(Phosphotransferase) domain 1"/>
    <property type="match status" value="1"/>
</dbReference>
<keyword evidence="4" id="KW-0158">Chromosome</keyword>
<dbReference type="GO" id="GO:0045292">
    <property type="term" value="P:mRNA cis splicing, via spliceosome"/>
    <property type="evidence" value="ECO:0007669"/>
    <property type="project" value="InterPro"/>
</dbReference>
<feature type="domain" description="Protein kinase" evidence="26">
    <location>
        <begin position="696"/>
        <end position="1012"/>
    </location>
</feature>
<dbReference type="FunFam" id="3.30.200.20:FF:000123">
    <property type="entry name" value="serine/threonine-protein kinase PRP4 homolog"/>
    <property type="match status" value="1"/>
</dbReference>
<keyword evidence="8" id="KW-0507">mRNA processing</keyword>
<evidence type="ECO:0000256" key="14">
    <source>
        <dbReference type="ARBA" id="ARBA00022840"/>
    </source>
</evidence>
<feature type="compositionally biased region" description="Basic residues" evidence="25">
    <location>
        <begin position="164"/>
        <end position="173"/>
    </location>
</feature>
<comment type="subunit">
    <text evidence="22">Interacts with CLK1 C-terminus. Associates with the U5 snRNP and NCOR1 deacetylase complexes. Identified in the spliceosome C complex.</text>
</comment>
<evidence type="ECO:0000256" key="3">
    <source>
        <dbReference type="ARBA" id="ARBA00012513"/>
    </source>
</evidence>
<sequence length="1017" mass="119319">MSDYRQRTSHESSRFRRDYLLIKTRFRDEDEEIDSDQELDQLLAEHEGEDDEDTNYRRKRQESLSISNNSQKMSPAKLHSKVVIVDRDSIKNNIIEESVQKQDKTSNGVSQNTKVDDKVNGQTQKENDETLKKSSNKKDSPKKKKRKKEKRTRNNSSSSVEDKRRHHKHHSSSKSKSETKSKKKIKHKRDHSSDKEPTVMKKLDSKEEDISQPIAEKLGFKDIADLEELEELMRQRALLMAKLNSDDFKEEEEKKELDLKTEILKTENDKNNLKKTEDKPIVDKAKFIPVNDEIVNCNESTSKDDHAPSERNKRKHSSDREYIHAERDDSRRRKEFLKNKESDRNRRHDRLSRSNSPVRRSDRSRGHNDKVRTDYIDNYHQRDYRDRKQYPDEYERRRDRRSSPERNRGDYRYHRDDESRGYSARSSHRRSPIGGDDRSRRDIYRNRDYQSEKARSYKVDDRSSNSPMAKRDRHLSKGDSKTVAKGHQSKSSRFDRFKDKDTDEDEDDIELILDDNKEEEEIQRRRRQRQELLKKLTKNTTSKDSKAYTIDETSKEPIDLYAVTDTESSIIEPITKPSNGPTTFTSILKTNEESNITKVIVAPTHLLEKAKQVNPELAEAVANADKIISNKKSTSLDMFADEKEQNYGNVNHGGKWNESNRMRLSKNNHGSHLIDNWDDAEGYYRIRIGENLDGRYSVYGFTGQGVFSNVVRARDVTQKDKEVAIKIIRSNEIMHKTGLKELELLKRLNMADPEDKYHCLRLYTHFYHKNHLCLVFESLYMNLREILKKYGKDVGLHIDAVRSYAHQLFLSLRLLKKTSILHADIKPDNILVNQKKTTLKLCDFGSAGRLNEAEIAPYLVSRFYRAPEIILGLPHDHAIDMWSVGCTLYELYTGKIMFSGKTNNQMLKYFMDLRGKFPHKLLRKGSFRDQHFDHEYNFLYQDFDKVTEKVKIVQMSHIMVTRDLNAELIAGQQLTDSVKRKVLQLKDLLDKILILDPSKRITPSQALMHPFITEKLT</sequence>
<keyword evidence="12" id="KW-0418">Kinase</keyword>
<evidence type="ECO:0000256" key="9">
    <source>
        <dbReference type="ARBA" id="ARBA00022679"/>
    </source>
</evidence>
<keyword evidence="17" id="KW-0508">mRNA splicing</keyword>
<dbReference type="GO" id="GO:0004674">
    <property type="term" value="F:protein serine/threonine kinase activity"/>
    <property type="evidence" value="ECO:0007669"/>
    <property type="project" value="UniProtKB-KW"/>
</dbReference>
<evidence type="ECO:0000256" key="21">
    <source>
        <dbReference type="ARBA" id="ARBA00031858"/>
    </source>
</evidence>
<comment type="subcellular location">
    <subcellularLocation>
        <location evidence="2">Chromosome</location>
        <location evidence="2">Centromere</location>
        <location evidence="2">Kinetochore</location>
    </subcellularLocation>
    <subcellularLocation>
        <location evidence="1">Nucleus</location>
    </subcellularLocation>
</comment>
<dbReference type="Pfam" id="PF00069">
    <property type="entry name" value="Pkinase"/>
    <property type="match status" value="1"/>
</dbReference>
<dbReference type="GO" id="GO:0005524">
    <property type="term" value="F:ATP binding"/>
    <property type="evidence" value="ECO:0007669"/>
    <property type="project" value="UniProtKB-KW"/>
</dbReference>
<dbReference type="EMBL" id="JAPWDV010000002">
    <property type="protein sequence ID" value="KAJ6220755.1"/>
    <property type="molecule type" value="Genomic_DNA"/>
</dbReference>
<keyword evidence="7" id="KW-0597">Phosphoprotein</keyword>
<dbReference type="InterPro" id="IPR000719">
    <property type="entry name" value="Prot_kinase_dom"/>
</dbReference>
<dbReference type="Gene3D" id="3.30.200.20">
    <property type="entry name" value="Phosphorylase Kinase, domain 1"/>
    <property type="match status" value="1"/>
</dbReference>
<evidence type="ECO:0000256" key="6">
    <source>
        <dbReference type="ARBA" id="ARBA00022527"/>
    </source>
</evidence>
<feature type="compositionally biased region" description="Basic and acidic residues" evidence="25">
    <location>
        <begin position="359"/>
        <end position="420"/>
    </location>
</feature>
<gene>
    <name evidence="27" type="ORF">RDWZM_006567</name>
</gene>
<dbReference type="CDD" id="cd14135">
    <property type="entry name" value="STKc_PRP4"/>
    <property type="match status" value="1"/>
</dbReference>
<comment type="similarity">
    <text evidence="19">Belongs to the protein kinase superfamily. CMGC Ser/Thr protein kinase family.</text>
</comment>
<evidence type="ECO:0000256" key="4">
    <source>
        <dbReference type="ARBA" id="ARBA00022454"/>
    </source>
</evidence>
<evidence type="ECO:0000256" key="8">
    <source>
        <dbReference type="ARBA" id="ARBA00022664"/>
    </source>
</evidence>
<keyword evidence="13" id="KW-0995">Kinetochore</keyword>
<evidence type="ECO:0000256" key="19">
    <source>
        <dbReference type="ARBA" id="ARBA00023596"/>
    </source>
</evidence>
<feature type="compositionally biased region" description="Basic and acidic residues" evidence="25">
    <location>
        <begin position="191"/>
        <end position="209"/>
    </location>
</feature>
<feature type="compositionally biased region" description="Basic residues" evidence="25">
    <location>
        <begin position="140"/>
        <end position="153"/>
    </location>
</feature>
<evidence type="ECO:0000256" key="5">
    <source>
        <dbReference type="ARBA" id="ARBA00022499"/>
    </source>
</evidence>
<keyword evidence="15" id="KW-0832">Ubl conjugation</keyword>
<dbReference type="PANTHER" id="PTHR24058">
    <property type="entry name" value="DUAL SPECIFICITY PROTEIN KINASE"/>
    <property type="match status" value="1"/>
</dbReference>
<evidence type="ECO:0000256" key="22">
    <source>
        <dbReference type="ARBA" id="ARBA00046964"/>
    </source>
</evidence>
<keyword evidence="11" id="KW-0547">Nucleotide-binding</keyword>
<keyword evidence="14" id="KW-0067">ATP-binding</keyword>
<dbReference type="InterPro" id="IPR011009">
    <property type="entry name" value="Kinase-like_dom_sf"/>
</dbReference>